<dbReference type="InterPro" id="IPR051081">
    <property type="entry name" value="HTH_MetalResp_TranReg"/>
</dbReference>
<dbReference type="CDD" id="cd00090">
    <property type="entry name" value="HTH_ARSR"/>
    <property type="match status" value="1"/>
</dbReference>
<dbReference type="PANTHER" id="PTHR33154">
    <property type="entry name" value="TRANSCRIPTIONAL REGULATOR, ARSR FAMILY"/>
    <property type="match status" value="1"/>
</dbReference>
<dbReference type="PANTHER" id="PTHR33154:SF33">
    <property type="entry name" value="TRANSCRIPTIONAL REPRESSOR SDPR"/>
    <property type="match status" value="1"/>
</dbReference>
<gene>
    <name evidence="5" type="primary">sdpR_2</name>
    <name evidence="5" type="ORF">ENKNEFLB_01658</name>
</gene>
<protein>
    <submittedName>
        <fullName evidence="5">Transcriptional repressor SdpR</fullName>
    </submittedName>
</protein>
<dbReference type="InterPro" id="IPR036388">
    <property type="entry name" value="WH-like_DNA-bd_sf"/>
</dbReference>
<evidence type="ECO:0000256" key="2">
    <source>
        <dbReference type="ARBA" id="ARBA00023125"/>
    </source>
</evidence>
<evidence type="ECO:0000313" key="6">
    <source>
        <dbReference type="Proteomes" id="UP000679307"/>
    </source>
</evidence>
<dbReference type="SUPFAM" id="SSF46785">
    <property type="entry name" value="Winged helix' DNA-binding domain"/>
    <property type="match status" value="1"/>
</dbReference>
<keyword evidence="6" id="KW-1185">Reference proteome</keyword>
<reference evidence="5 6" key="1">
    <citation type="submission" date="2021-05" db="EMBL/GenBank/DDBJ databases">
        <title>Complete genome of Nocardioides aquaticus KCTC 9944T isolated from meromictic and hypersaline Ekho Lake, Antarctica.</title>
        <authorList>
            <person name="Hwang K."/>
            <person name="Kim K.M."/>
            <person name="Choe H."/>
        </authorList>
    </citation>
    <scope>NUCLEOTIDE SEQUENCE [LARGE SCALE GENOMIC DNA]</scope>
    <source>
        <strain evidence="5 6">KCTC 9944</strain>
    </source>
</reference>
<dbReference type="SMART" id="SM00418">
    <property type="entry name" value="HTH_ARSR"/>
    <property type="match status" value="1"/>
</dbReference>
<dbReference type="InterPro" id="IPR001845">
    <property type="entry name" value="HTH_ArsR_DNA-bd_dom"/>
</dbReference>
<keyword evidence="1" id="KW-0805">Transcription regulation</keyword>
<dbReference type="Gene3D" id="1.10.10.10">
    <property type="entry name" value="Winged helix-like DNA-binding domain superfamily/Winged helix DNA-binding domain"/>
    <property type="match status" value="1"/>
</dbReference>
<evidence type="ECO:0000256" key="1">
    <source>
        <dbReference type="ARBA" id="ARBA00023015"/>
    </source>
</evidence>
<organism evidence="5 6">
    <name type="scientific">Nocardioides aquaticus</name>
    <dbReference type="NCBI Taxonomy" id="160826"/>
    <lineage>
        <taxon>Bacteria</taxon>
        <taxon>Bacillati</taxon>
        <taxon>Actinomycetota</taxon>
        <taxon>Actinomycetes</taxon>
        <taxon>Propionibacteriales</taxon>
        <taxon>Nocardioidaceae</taxon>
        <taxon>Nocardioides</taxon>
    </lineage>
</organism>
<sequence>MVGQNAVVPRLSMPVDMPEDVLAAIDIIGNNVRTEILRQLAQGASTAHDLAAQIGVHVASIHRHLVVLEQHDLVRTDVDRSKRRGQMVLWRTDTATITDYAQVWARYASGRG</sequence>
<feature type="domain" description="HTH arsR-type" evidence="4">
    <location>
        <begin position="23"/>
        <end position="106"/>
    </location>
</feature>
<evidence type="ECO:0000256" key="3">
    <source>
        <dbReference type="ARBA" id="ARBA00023163"/>
    </source>
</evidence>
<name>A0ABX8EJK7_9ACTN</name>
<dbReference type="Pfam" id="PF12840">
    <property type="entry name" value="HTH_20"/>
    <property type="match status" value="1"/>
</dbReference>
<evidence type="ECO:0000313" key="5">
    <source>
        <dbReference type="EMBL" id="QVT79277.1"/>
    </source>
</evidence>
<dbReference type="InterPro" id="IPR036390">
    <property type="entry name" value="WH_DNA-bd_sf"/>
</dbReference>
<evidence type="ECO:0000259" key="4">
    <source>
        <dbReference type="SMART" id="SM00418"/>
    </source>
</evidence>
<dbReference type="InterPro" id="IPR011991">
    <property type="entry name" value="ArsR-like_HTH"/>
</dbReference>
<keyword evidence="2" id="KW-0238">DNA-binding</keyword>
<accession>A0ABX8EJK7</accession>
<dbReference type="EMBL" id="CP075371">
    <property type="protein sequence ID" value="QVT79277.1"/>
    <property type="molecule type" value="Genomic_DNA"/>
</dbReference>
<proteinExistence type="predicted"/>
<keyword evidence="3" id="KW-0804">Transcription</keyword>
<dbReference type="Proteomes" id="UP000679307">
    <property type="component" value="Chromosome"/>
</dbReference>